<dbReference type="Proteomes" id="UP000693738">
    <property type="component" value="Unassembled WGS sequence"/>
</dbReference>
<dbReference type="EMBL" id="CAJSTJ010000151">
    <property type="protein sequence ID" value="CAG7562642.1"/>
    <property type="molecule type" value="Genomic_DNA"/>
</dbReference>
<dbReference type="PANTHER" id="PTHR24148:SF78">
    <property type="entry name" value="HETEROKARYON INCOMPATIBILITY DOMAIN-CONTAINING PROTEIN"/>
    <property type="match status" value="1"/>
</dbReference>
<evidence type="ECO:0000313" key="3">
    <source>
        <dbReference type="Proteomes" id="UP000693738"/>
    </source>
</evidence>
<proteinExistence type="predicted"/>
<dbReference type="InterPro" id="IPR052895">
    <property type="entry name" value="HetReg/Transcr_Mod"/>
</dbReference>
<protein>
    <recommendedName>
        <fullName evidence="1">Heterokaryon incompatibility domain-containing protein</fullName>
    </recommendedName>
</protein>
<dbReference type="InterPro" id="IPR010730">
    <property type="entry name" value="HET"/>
</dbReference>
<feature type="domain" description="Heterokaryon incompatibility" evidence="1">
    <location>
        <begin position="2"/>
        <end position="59"/>
    </location>
</feature>
<reference evidence="2" key="1">
    <citation type="submission" date="2021-05" db="EMBL/GenBank/DDBJ databases">
        <authorList>
            <person name="Khan N."/>
        </authorList>
    </citation>
    <scope>NUCLEOTIDE SEQUENCE</scope>
</reference>
<comment type="caution">
    <text evidence="2">The sequence shown here is derived from an EMBL/GenBank/DDBJ whole genome shotgun (WGS) entry which is preliminary data.</text>
</comment>
<dbReference type="Pfam" id="PF06985">
    <property type="entry name" value="HET"/>
    <property type="match status" value="1"/>
</dbReference>
<dbReference type="PANTHER" id="PTHR24148">
    <property type="entry name" value="ANKYRIN REPEAT DOMAIN-CONTAINING PROTEIN 39 HOMOLOG-RELATED"/>
    <property type="match status" value="1"/>
</dbReference>
<name>A0A8J2NHF6_FUSEQ</name>
<organism evidence="2 3">
    <name type="scientific">Fusarium equiseti</name>
    <name type="common">Fusarium scirpi</name>
    <dbReference type="NCBI Taxonomy" id="61235"/>
    <lineage>
        <taxon>Eukaryota</taxon>
        <taxon>Fungi</taxon>
        <taxon>Dikarya</taxon>
        <taxon>Ascomycota</taxon>
        <taxon>Pezizomycotina</taxon>
        <taxon>Sordariomycetes</taxon>
        <taxon>Hypocreomycetidae</taxon>
        <taxon>Hypocreales</taxon>
        <taxon>Nectriaceae</taxon>
        <taxon>Fusarium</taxon>
        <taxon>Fusarium incarnatum-equiseti species complex</taxon>
    </lineage>
</organism>
<sequence>MYAKATRVIVWLGKATPDIALEDIRIAGFTQTTTPARNEKAILKLLEAAWFRRVWVLQEVAAARHIVVGCGPSEIDDMHSFQA</sequence>
<dbReference type="AlphaFoldDB" id="A0A8J2NHF6"/>
<evidence type="ECO:0000259" key="1">
    <source>
        <dbReference type="Pfam" id="PF06985"/>
    </source>
</evidence>
<accession>A0A8J2NHF6</accession>
<gene>
    <name evidence="2" type="ORF">FEQUK3_LOCUS8453</name>
</gene>
<evidence type="ECO:0000313" key="2">
    <source>
        <dbReference type="EMBL" id="CAG7562642.1"/>
    </source>
</evidence>